<proteinExistence type="predicted"/>
<feature type="region of interest" description="Disordered" evidence="1">
    <location>
        <begin position="128"/>
        <end position="328"/>
    </location>
</feature>
<dbReference type="HOGENOM" id="CLU_543194_0_0_1"/>
<gene>
    <name evidence="2" type="ORF">CRE_09916</name>
</gene>
<evidence type="ECO:0000256" key="1">
    <source>
        <dbReference type="SAM" id="MobiDB-lite"/>
    </source>
</evidence>
<dbReference type="FunCoup" id="E3NRL6">
    <property type="interactions" value="477"/>
</dbReference>
<keyword evidence="3" id="KW-1185">Reference proteome</keyword>
<dbReference type="EMBL" id="DS269744">
    <property type="protein sequence ID" value="EFO88139.1"/>
    <property type="molecule type" value="Genomic_DNA"/>
</dbReference>
<feature type="compositionally biased region" description="Basic and acidic residues" evidence="1">
    <location>
        <begin position="223"/>
        <end position="252"/>
    </location>
</feature>
<name>E3NRL6_CAERE</name>
<feature type="compositionally biased region" description="Polar residues" evidence="1">
    <location>
        <begin position="286"/>
        <end position="302"/>
    </location>
</feature>
<feature type="compositionally biased region" description="Basic residues" evidence="1">
    <location>
        <begin position="168"/>
        <end position="177"/>
    </location>
</feature>
<dbReference type="Proteomes" id="UP000008281">
    <property type="component" value="Unassembled WGS sequence"/>
</dbReference>
<evidence type="ECO:0000313" key="2">
    <source>
        <dbReference type="EMBL" id="EFO88139.1"/>
    </source>
</evidence>
<evidence type="ECO:0000313" key="3">
    <source>
        <dbReference type="Proteomes" id="UP000008281"/>
    </source>
</evidence>
<reference evidence="2" key="1">
    <citation type="submission" date="2007-07" db="EMBL/GenBank/DDBJ databases">
        <title>PCAP assembly of the Caenorhabditis remanei genome.</title>
        <authorList>
            <consortium name="The Caenorhabditis remanei Sequencing Consortium"/>
            <person name="Wilson R.K."/>
        </authorList>
    </citation>
    <scope>NUCLEOTIDE SEQUENCE [LARGE SCALE GENOMIC DNA]</scope>
    <source>
        <strain evidence="2">PB4641</strain>
    </source>
</reference>
<dbReference type="eggNOG" id="ENOG502TI0D">
    <property type="taxonomic scope" value="Eukaryota"/>
</dbReference>
<dbReference type="AlphaFoldDB" id="E3NRL6"/>
<feature type="region of interest" description="Disordered" evidence="1">
    <location>
        <begin position="60"/>
        <end position="116"/>
    </location>
</feature>
<sequence>MGVLMITWSKSRNYTNYEENKVLQQQIYTGNGIIDDRVFSVNRLEFSSVSFFEEKCVPMRRGGAPSKPAPQAAPAPGLPPELRPKFPRFDEFAPVEQPQTPQTPQTPPPQTPVEVDAPMKTLEGDAAVDPVDADGQNQEVPSKDVETPDAQVRTHISILIYLTSNLQKPKKKKKEKPKKVDDGTAVAVFVDDDEAKKDEGNNAMGLFVEDDEDEKKPKKKERKDRPRAGPTEKEKDSNRDKGKEGKDKDNAKAIKRQKQPKTESLVNIEKLSVSYHLLKLQRQKGKPTNQSNRQKKNQTSMRKVNAAKAPNPAQQPPPAAKVAPKQAAPAAQLPAAGVAVAPAPPVKSAGQPGAVDPRAPKIVAPVAKDPNEGFLKAMYAKAKQKIAAMSKNPNYVPTSDTAMAEDTLVATDEAIIKPEITAVYGTPLDYPKGVLPAKTDKYHPDKLFPGGRPFWMNRSEKPPQAKVIMIGEVEARLKAKTIKFEPPIPRTEPFTPYCQDFQLLKRTDEQFAQIRKTIQEEADPYEKTACLWNKRQENKSEEERFEFV</sequence>
<feature type="compositionally biased region" description="Basic and acidic residues" evidence="1">
    <location>
        <begin position="82"/>
        <end position="91"/>
    </location>
</feature>
<accession>E3NRL6</accession>
<organism evidence="3">
    <name type="scientific">Caenorhabditis remanei</name>
    <name type="common">Caenorhabditis vulgaris</name>
    <dbReference type="NCBI Taxonomy" id="31234"/>
    <lineage>
        <taxon>Eukaryota</taxon>
        <taxon>Metazoa</taxon>
        <taxon>Ecdysozoa</taxon>
        <taxon>Nematoda</taxon>
        <taxon>Chromadorea</taxon>
        <taxon>Rhabditida</taxon>
        <taxon>Rhabditina</taxon>
        <taxon>Rhabditomorpha</taxon>
        <taxon>Rhabditoidea</taxon>
        <taxon>Rhabditidae</taxon>
        <taxon>Peloderinae</taxon>
        <taxon>Caenorhabditis</taxon>
    </lineage>
</organism>
<dbReference type="OrthoDB" id="5883872at2759"/>
<protein>
    <submittedName>
        <fullName evidence="2">Uncharacterized protein</fullName>
    </submittedName>
</protein>
<dbReference type="InParanoid" id="E3NRL6"/>
<feature type="compositionally biased region" description="Pro residues" evidence="1">
    <location>
        <begin position="67"/>
        <end position="81"/>
    </location>
</feature>